<protein>
    <submittedName>
        <fullName evidence="1">Uncharacterized protein</fullName>
    </submittedName>
</protein>
<dbReference type="EMBL" id="AK134015">
    <property type="protein sequence ID" value="BAE21980.1"/>
    <property type="molecule type" value="mRNA"/>
</dbReference>
<reference evidence="1" key="4">
    <citation type="journal article" date="2001" name="Nature">
        <title>Functional annotation of a full-length mouse cDNA collection.</title>
        <authorList>
            <consortium name="The RIKEN Genome Exploration Research Group Phase II Team and the FANTOM Consortium"/>
        </authorList>
    </citation>
    <scope>NUCLEOTIDE SEQUENCE</scope>
    <source>
        <strain evidence="1">C57BL/6J</strain>
        <tissue evidence="1">Thymus</tissue>
    </source>
</reference>
<reference evidence="1" key="3">
    <citation type="journal article" date="2000" name="Genome Res.">
        <title>RIKEN integrated sequence analysis (RISA) system--384-format sequencing pipeline with 384 multicapillary sequencer.</title>
        <authorList>
            <person name="Shibata K."/>
            <person name="Itoh M."/>
            <person name="Aizawa K."/>
            <person name="Nagaoka S."/>
            <person name="Sasaki N."/>
            <person name="Carninci P."/>
            <person name="Konno H."/>
            <person name="Akiyama J."/>
            <person name="Nishi K."/>
            <person name="Kitsunai T."/>
            <person name="Tashiro H."/>
            <person name="Itoh M."/>
            <person name="Sumi N."/>
            <person name="Ishii Y."/>
            <person name="Nakamura S."/>
            <person name="Hazama M."/>
            <person name="Nishine T."/>
            <person name="Harada A."/>
            <person name="Yamamoto R."/>
            <person name="Matsumoto H."/>
            <person name="Sakaguchi S."/>
            <person name="Ikegami T."/>
            <person name="Kashiwagi K."/>
            <person name="Fujiwake S."/>
            <person name="Inoue K."/>
            <person name="Togawa Y."/>
            <person name="Izawa M."/>
            <person name="Ohara E."/>
            <person name="Watahiki M."/>
            <person name="Yoneda Y."/>
            <person name="Ishikawa T."/>
            <person name="Ozawa K."/>
            <person name="Tanaka T."/>
            <person name="Matsuura S."/>
            <person name="Kawai J."/>
            <person name="Okazaki Y."/>
            <person name="Muramatsu M."/>
            <person name="Inoue Y."/>
            <person name="Kira A."/>
            <person name="Hayashizaki Y."/>
        </authorList>
    </citation>
    <scope>NUCLEOTIDE SEQUENCE</scope>
    <source>
        <strain evidence="1">C57BL/6J</strain>
        <tissue evidence="1">Thymus</tissue>
    </source>
</reference>
<reference evidence="1" key="7">
    <citation type="journal article" date="2005" name="Science">
        <title>The Transcriptional Landscape of the Mammalian Genome.</title>
        <authorList>
            <consortium name="The FANTOM Consortium"/>
            <consortium name="Riken Genome Exploration Research Group and Genome Science Group (Genome Network Project Core Group)"/>
        </authorList>
    </citation>
    <scope>NUCLEOTIDE SEQUENCE</scope>
    <source>
        <strain evidence="1">C57BL/6J</strain>
        <tissue evidence="1">Thymus</tissue>
    </source>
</reference>
<reference evidence="1" key="1">
    <citation type="journal article" date="1999" name="Methods Enzymol.">
        <title>High-efficiency full-length cDNA cloning.</title>
        <authorList>
            <person name="Carninci P."/>
            <person name="Hayashizaki Y."/>
        </authorList>
    </citation>
    <scope>NUCLEOTIDE SEQUENCE</scope>
    <source>
        <strain evidence="1">C57BL/6J</strain>
        <tissue evidence="1">Thymus</tissue>
    </source>
</reference>
<reference evidence="1" key="8">
    <citation type="journal article" date="2005" name="Science">
        <title>Antisense Transcription in the Mammalian Transcriptome.</title>
        <authorList>
            <consortium name="RIKEN Genome Exploration Research Group and Genome Science Group (Genome Network Project Core Group) and the FANTOM Consortium"/>
        </authorList>
    </citation>
    <scope>NUCLEOTIDE SEQUENCE</scope>
    <source>
        <strain evidence="1">C57BL/6J</strain>
        <tissue evidence="1">Thymus</tissue>
    </source>
</reference>
<reference evidence="1" key="6">
    <citation type="submission" date="2004-03" db="EMBL/GenBank/DDBJ databases">
        <authorList>
            <person name="Arakawa T."/>
            <person name="Carninci P."/>
            <person name="Fukuda S."/>
            <person name="Hashizume W."/>
            <person name="Hayashida K."/>
            <person name="Hori F."/>
            <person name="Iida J."/>
            <person name="Imamura K."/>
            <person name="Imotani K."/>
            <person name="Itoh M."/>
            <person name="Kanagawa S."/>
            <person name="Kawai J."/>
            <person name="Kojima M."/>
            <person name="Konno H."/>
            <person name="Murata M."/>
            <person name="Nakamura M."/>
            <person name="Ninomiya N."/>
            <person name="Nishiyori H."/>
            <person name="Nomura K."/>
            <person name="Ohno M."/>
            <person name="Sakazume N."/>
            <person name="Sano H."/>
            <person name="Sasaki D."/>
            <person name="Shibata K."/>
            <person name="Shiraki T."/>
            <person name="Tagami M."/>
            <person name="Tagami Y."/>
            <person name="Waki K."/>
            <person name="Watahiki A."/>
            <person name="Muramatsu M."/>
            <person name="Hayashizaki Y."/>
        </authorList>
    </citation>
    <scope>NUCLEOTIDE SEQUENCE</scope>
    <source>
        <strain evidence="1">C57BL/6J</strain>
        <tissue evidence="1">Thymus</tissue>
    </source>
</reference>
<accession>Q3UZ78</accession>
<sequence length="121" mass="13277">MPSTPQSQGAQEGGGLWQLLPPLHNSSRKMYLVHGAPPPAPGWLPGPRSYVTMLHTWSTHHAWWIVYASQCFPKKHCYPEGGPRAQRPCQVPGLHVLLLQGLALALARQPSVDPCKTMRGA</sequence>
<dbReference type="AlphaFoldDB" id="Q3UZ78"/>
<reference evidence="1" key="2">
    <citation type="journal article" date="2000" name="Genome Res.">
        <title>Normalization and subtraction of cap-trapper-selected cDNAs to prepare full-length cDNA libraries for rapid discovery of new genes.</title>
        <authorList>
            <person name="Carninci P."/>
            <person name="Shibata Y."/>
            <person name="Hayatsu N."/>
            <person name="Sugahara Y."/>
            <person name="Shibata K."/>
            <person name="Itoh M."/>
            <person name="Konno H."/>
            <person name="Okazaki Y."/>
            <person name="Muramatsu M."/>
            <person name="Hayashizaki Y."/>
        </authorList>
    </citation>
    <scope>NUCLEOTIDE SEQUENCE</scope>
    <source>
        <strain evidence="1">C57BL/6J</strain>
        <tissue evidence="1">Thymus</tissue>
    </source>
</reference>
<proteinExistence type="evidence at transcript level"/>
<organism evidence="1">
    <name type="scientific">Mus musculus</name>
    <name type="common">Mouse</name>
    <dbReference type="NCBI Taxonomy" id="10090"/>
    <lineage>
        <taxon>Eukaryota</taxon>
        <taxon>Metazoa</taxon>
        <taxon>Chordata</taxon>
        <taxon>Craniata</taxon>
        <taxon>Vertebrata</taxon>
        <taxon>Euteleostomi</taxon>
        <taxon>Mammalia</taxon>
        <taxon>Eutheria</taxon>
        <taxon>Euarchontoglires</taxon>
        <taxon>Glires</taxon>
        <taxon>Rodentia</taxon>
        <taxon>Myomorpha</taxon>
        <taxon>Muroidea</taxon>
        <taxon>Muridae</taxon>
        <taxon>Murinae</taxon>
        <taxon>Mus</taxon>
        <taxon>Mus</taxon>
    </lineage>
</organism>
<reference evidence="1" key="5">
    <citation type="journal article" date="2002" name="Nature">
        <title>Analysis of the mouse transcriptome based on functional annotation of 60,770 full-length cDNAs.</title>
        <authorList>
            <consortium name="The FANTOM Consortium and the RIKEN Genome Exploration Research Group Phase I and II Team"/>
        </authorList>
    </citation>
    <scope>NUCLEOTIDE SEQUENCE</scope>
    <source>
        <strain evidence="1">C57BL/6J</strain>
        <tissue evidence="1">Thymus</tissue>
    </source>
</reference>
<name>Q3UZ78_MOUSE</name>
<evidence type="ECO:0000313" key="1">
    <source>
        <dbReference type="EMBL" id="BAE21980.1"/>
    </source>
</evidence>